<keyword evidence="8" id="KW-0067">ATP-binding</keyword>
<feature type="transmembrane region" description="Helical" evidence="11">
    <location>
        <begin position="280"/>
        <end position="298"/>
    </location>
</feature>
<keyword evidence="9" id="KW-0902">Two-component regulatory system</keyword>
<feature type="transmembrane region" description="Helical" evidence="11">
    <location>
        <begin position="213"/>
        <end position="233"/>
    </location>
</feature>
<feature type="transmembrane region" description="Helical" evidence="11">
    <location>
        <begin position="7"/>
        <end position="31"/>
    </location>
</feature>
<dbReference type="Gene3D" id="3.30.565.10">
    <property type="entry name" value="Histidine kinase-like ATPase, C-terminal domain"/>
    <property type="match status" value="1"/>
</dbReference>
<dbReference type="PANTHER" id="PTHR43711">
    <property type="entry name" value="TWO-COMPONENT HISTIDINE KINASE"/>
    <property type="match status" value="1"/>
</dbReference>
<evidence type="ECO:0000256" key="2">
    <source>
        <dbReference type="ARBA" id="ARBA00004370"/>
    </source>
</evidence>
<evidence type="ECO:0000259" key="12">
    <source>
        <dbReference type="PROSITE" id="PS50109"/>
    </source>
</evidence>
<evidence type="ECO:0000256" key="4">
    <source>
        <dbReference type="ARBA" id="ARBA00022553"/>
    </source>
</evidence>
<evidence type="ECO:0000256" key="1">
    <source>
        <dbReference type="ARBA" id="ARBA00000085"/>
    </source>
</evidence>
<dbReference type="PANTHER" id="PTHR43711:SF1">
    <property type="entry name" value="HISTIDINE KINASE 1"/>
    <property type="match status" value="1"/>
</dbReference>
<dbReference type="PATRIC" id="fig|1036673.3.peg.6222"/>
<dbReference type="SMART" id="SM00387">
    <property type="entry name" value="HATPase_c"/>
    <property type="match status" value="1"/>
</dbReference>
<gene>
    <name evidence="13" type="ordered locus">KNP414_06674</name>
</gene>
<keyword evidence="7 13" id="KW-0418">Kinase</keyword>
<dbReference type="SMART" id="SM00388">
    <property type="entry name" value="HisKA"/>
    <property type="match status" value="1"/>
</dbReference>
<dbReference type="EMBL" id="CP002869">
    <property type="protein sequence ID" value="AEI45193.1"/>
    <property type="molecule type" value="Genomic_DNA"/>
</dbReference>
<feature type="domain" description="Histidine kinase" evidence="12">
    <location>
        <begin position="476"/>
        <end position="701"/>
    </location>
</feature>
<dbReference type="HOGENOM" id="CLU_011115_3_0_9"/>
<dbReference type="Pfam" id="PF07695">
    <property type="entry name" value="7TMR-DISM_7TM"/>
    <property type="match status" value="1"/>
</dbReference>
<keyword evidence="4" id="KW-0597">Phosphoprotein</keyword>
<proteinExistence type="predicted"/>
<evidence type="ECO:0000313" key="13">
    <source>
        <dbReference type="EMBL" id="AEI45193.1"/>
    </source>
</evidence>
<evidence type="ECO:0000256" key="6">
    <source>
        <dbReference type="ARBA" id="ARBA00022741"/>
    </source>
</evidence>
<dbReference type="InterPro" id="IPR003594">
    <property type="entry name" value="HATPase_dom"/>
</dbReference>
<sequence>MFSRTLWPYGAVLIISMCLFALVLAGGLAVLRQDGPPAAARQGVLTLDNPEQLRRGVLLEGEWEMFWGELLTPDDLAAAAPPRQGRPVVLPGTWTGLPSPEGKLPGLGYATYRLRVLLPPGTDDSSLLAVRIPPVNSAYRLWVGGTPVASAGEVGTTREASVPQYTKATAMFHSRNAELDIVLQIANFSHAKGGLRQSIELGGVEAVHRSADLAAGFDALLIGSLLIMGLYHLGLFSARPQSWSMFYFGMFCLLFSLRITLLGEVLLVKVLPGLDGELQLTLEYLTAVLSLPLFTRFFSNSFPQESSERYTRLFTLLPGAYALLVIVLPPVLFTRTLILLQLLISFCAVYIITIAARAARRRRTGARFLLVSCLLFFATVISDMLYAHELAVSRDTLSAFGLLFFVFSQSVMLSVKLSRTYVQEEQLTAALTALNSGLHSKVLERTAELEAANGELVRKNEELSRLESSRRRLISNISHDLGTPLTTIRCYLEAIMDGMVDTDEERERYVRLIHGKVLGMDRLIEDLFQLSQLEAGRVVFKFRPVPVDRLAGLLFGRYELDTRNSGIAYDLTVKRTGDAAGRAEFAVVEADMERLHQVFGNLIFNAMSFMSRGGRIEVTVTEDGSEMRCSVRDNGRGIEPKDLPYVFERHYSGRASPGKTSGGLGLSISKEIVEAHGGRIWIEWSEPGQGTLIMFTIPVHESAAPVEAVK</sequence>
<evidence type="ECO:0000256" key="9">
    <source>
        <dbReference type="ARBA" id="ARBA00023012"/>
    </source>
</evidence>
<dbReference type="InterPro" id="IPR005467">
    <property type="entry name" value="His_kinase_dom"/>
</dbReference>
<dbReference type="InterPro" id="IPR036890">
    <property type="entry name" value="HATPase_C_sf"/>
</dbReference>
<dbReference type="Pfam" id="PF02518">
    <property type="entry name" value="HATPase_c"/>
    <property type="match status" value="1"/>
</dbReference>
<keyword evidence="10" id="KW-0175">Coiled coil</keyword>
<dbReference type="AlphaFoldDB" id="F8F9Z5"/>
<name>F8F9Z5_PAEMK</name>
<dbReference type="InterPro" id="IPR003661">
    <property type="entry name" value="HisK_dim/P_dom"/>
</dbReference>
<dbReference type="Pfam" id="PF00512">
    <property type="entry name" value="HisKA"/>
    <property type="match status" value="1"/>
</dbReference>
<keyword evidence="11" id="KW-0812">Transmembrane</keyword>
<dbReference type="InterPro" id="IPR050736">
    <property type="entry name" value="Sensor_HK_Regulatory"/>
</dbReference>
<reference evidence="13 14" key="2">
    <citation type="journal article" date="2013" name="Genome Announc.">
        <title>Genome Sequence of Growth-Improving Paenibacillus mucilaginosus Strain KNP414.</title>
        <authorList>
            <person name="Lu J.J."/>
            <person name="Wang J.F."/>
            <person name="Hu X.F."/>
        </authorList>
    </citation>
    <scope>NUCLEOTIDE SEQUENCE [LARGE SCALE GENOMIC DNA]</scope>
    <source>
        <strain evidence="13 14">KNP414</strain>
    </source>
</reference>
<dbReference type="SUPFAM" id="SSF49785">
    <property type="entry name" value="Galactose-binding domain-like"/>
    <property type="match status" value="1"/>
</dbReference>
<feature type="transmembrane region" description="Helical" evidence="11">
    <location>
        <begin position="338"/>
        <end position="356"/>
    </location>
</feature>
<dbReference type="Gene3D" id="1.10.287.130">
    <property type="match status" value="1"/>
</dbReference>
<comment type="subcellular location">
    <subcellularLocation>
        <location evidence="2">Membrane</location>
    </subcellularLocation>
</comment>
<dbReference type="PRINTS" id="PR00344">
    <property type="entry name" value="BCTRLSENSOR"/>
</dbReference>
<evidence type="ECO:0000256" key="3">
    <source>
        <dbReference type="ARBA" id="ARBA00012438"/>
    </source>
</evidence>
<dbReference type="GO" id="GO:0016020">
    <property type="term" value="C:membrane"/>
    <property type="evidence" value="ECO:0007669"/>
    <property type="project" value="UniProtKB-SubCell"/>
</dbReference>
<dbReference type="InterPro" id="IPR036097">
    <property type="entry name" value="HisK_dim/P_sf"/>
</dbReference>
<dbReference type="FunFam" id="1.10.287.130:FF:000001">
    <property type="entry name" value="Two-component sensor histidine kinase"/>
    <property type="match status" value="1"/>
</dbReference>
<dbReference type="RefSeq" id="WP_013920337.1">
    <property type="nucleotide sequence ID" value="NC_015690.1"/>
</dbReference>
<keyword evidence="11" id="KW-0472">Membrane</keyword>
<feature type="transmembrane region" description="Helical" evidence="11">
    <location>
        <begin position="245"/>
        <end position="268"/>
    </location>
</feature>
<evidence type="ECO:0000256" key="11">
    <source>
        <dbReference type="SAM" id="Phobius"/>
    </source>
</evidence>
<evidence type="ECO:0000256" key="7">
    <source>
        <dbReference type="ARBA" id="ARBA00022777"/>
    </source>
</evidence>
<keyword evidence="5" id="KW-0808">Transferase</keyword>
<feature type="coiled-coil region" evidence="10">
    <location>
        <begin position="449"/>
        <end position="476"/>
    </location>
</feature>
<dbReference type="SUPFAM" id="SSF47384">
    <property type="entry name" value="Homodimeric domain of signal transducing histidine kinase"/>
    <property type="match status" value="1"/>
</dbReference>
<dbReference type="InterPro" id="IPR008979">
    <property type="entry name" value="Galactose-bd-like_sf"/>
</dbReference>
<dbReference type="KEGG" id="pms:KNP414_06674"/>
<dbReference type="Proteomes" id="UP000006620">
    <property type="component" value="Chromosome"/>
</dbReference>
<feature type="transmembrane region" description="Helical" evidence="11">
    <location>
        <begin position="310"/>
        <end position="332"/>
    </location>
</feature>
<reference evidence="14" key="1">
    <citation type="submission" date="2011-06" db="EMBL/GenBank/DDBJ databases">
        <title>Complete genome sequence of Paenibacillus mucilaginosus KNP414.</title>
        <authorList>
            <person name="Wang J."/>
            <person name="Hu S."/>
            <person name="Hu X."/>
            <person name="Zhang B."/>
            <person name="Dong D."/>
            <person name="Zhang S."/>
            <person name="Zhao K."/>
            <person name="Wu D."/>
        </authorList>
    </citation>
    <scope>NUCLEOTIDE SEQUENCE [LARGE SCALE GENOMIC DNA]</scope>
    <source>
        <strain evidence="14">KNP414</strain>
    </source>
</reference>
<keyword evidence="6" id="KW-0547">Nucleotide-binding</keyword>
<keyword evidence="11" id="KW-1133">Transmembrane helix</keyword>
<organism evidence="13 14">
    <name type="scientific">Paenibacillus mucilaginosus (strain KNP414)</name>
    <dbReference type="NCBI Taxonomy" id="1036673"/>
    <lineage>
        <taxon>Bacteria</taxon>
        <taxon>Bacillati</taxon>
        <taxon>Bacillota</taxon>
        <taxon>Bacilli</taxon>
        <taxon>Bacillales</taxon>
        <taxon>Paenibacillaceae</taxon>
        <taxon>Paenibacillus</taxon>
    </lineage>
</organism>
<dbReference type="InterPro" id="IPR004358">
    <property type="entry name" value="Sig_transdc_His_kin-like_C"/>
</dbReference>
<evidence type="ECO:0000256" key="8">
    <source>
        <dbReference type="ARBA" id="ARBA00022840"/>
    </source>
</evidence>
<dbReference type="PROSITE" id="PS50109">
    <property type="entry name" value="HIS_KIN"/>
    <property type="match status" value="1"/>
</dbReference>
<evidence type="ECO:0000256" key="5">
    <source>
        <dbReference type="ARBA" id="ARBA00022679"/>
    </source>
</evidence>
<dbReference type="GO" id="GO:0000155">
    <property type="term" value="F:phosphorelay sensor kinase activity"/>
    <property type="evidence" value="ECO:0007669"/>
    <property type="project" value="InterPro"/>
</dbReference>
<dbReference type="GO" id="GO:0005524">
    <property type="term" value="F:ATP binding"/>
    <property type="evidence" value="ECO:0007669"/>
    <property type="project" value="UniProtKB-KW"/>
</dbReference>
<protein>
    <recommendedName>
        <fullName evidence="3">histidine kinase</fullName>
        <ecNumber evidence="3">2.7.13.3</ecNumber>
    </recommendedName>
</protein>
<dbReference type="InterPro" id="IPR011623">
    <property type="entry name" value="7TMR_DISM_rcpt_extracell_dom1"/>
</dbReference>
<evidence type="ECO:0000256" key="10">
    <source>
        <dbReference type="SAM" id="Coils"/>
    </source>
</evidence>
<dbReference type="CDD" id="cd00082">
    <property type="entry name" value="HisKA"/>
    <property type="match status" value="1"/>
</dbReference>
<dbReference type="Gene3D" id="2.60.120.260">
    <property type="entry name" value="Galactose-binding domain-like"/>
    <property type="match status" value="1"/>
</dbReference>
<dbReference type="SUPFAM" id="SSF55874">
    <property type="entry name" value="ATPase domain of HSP90 chaperone/DNA topoisomerase II/histidine kinase"/>
    <property type="match status" value="1"/>
</dbReference>
<dbReference type="EC" id="2.7.13.3" evidence="3"/>
<feature type="transmembrane region" description="Helical" evidence="11">
    <location>
        <begin position="368"/>
        <end position="387"/>
    </location>
</feature>
<evidence type="ECO:0000313" key="14">
    <source>
        <dbReference type="Proteomes" id="UP000006620"/>
    </source>
</evidence>
<dbReference type="CDD" id="cd00075">
    <property type="entry name" value="HATPase"/>
    <property type="match status" value="1"/>
</dbReference>
<accession>F8F9Z5</accession>
<comment type="catalytic activity">
    <reaction evidence="1">
        <text>ATP + protein L-histidine = ADP + protein N-phospho-L-histidine.</text>
        <dbReference type="EC" id="2.7.13.3"/>
    </reaction>
</comment>